<dbReference type="AlphaFoldDB" id="A0A0C2D0C6"/>
<proteinExistence type="inferred from homology"/>
<keyword evidence="1" id="KW-0109">Calcium transport</keyword>
<keyword evidence="1" id="KW-1071">Ligand-gated ion channel</keyword>
<reference evidence="4 5" key="1">
    <citation type="submission" date="2013-12" db="EMBL/GenBank/DDBJ databases">
        <title>Draft genome of the parsitic nematode Ancylostoma duodenale.</title>
        <authorList>
            <person name="Mitreva M."/>
        </authorList>
    </citation>
    <scope>NUCLEOTIDE SEQUENCE [LARGE SCALE GENOMIC DNA]</scope>
    <source>
        <strain evidence="4 5">Zhejiang</strain>
    </source>
</reference>
<dbReference type="OrthoDB" id="76898at2759"/>
<protein>
    <recommendedName>
        <fullName evidence="1">Inositol 1,4,5-trisphosphate receptor</fullName>
    </recommendedName>
</protein>
<dbReference type="GO" id="GO:0005789">
    <property type="term" value="C:endoplasmic reticulum membrane"/>
    <property type="evidence" value="ECO:0007669"/>
    <property type="project" value="UniProtKB-SubCell"/>
</dbReference>
<comment type="similarity">
    <text evidence="1">Belongs to the InsP3 receptor family.</text>
</comment>
<evidence type="ECO:0000259" key="3">
    <source>
        <dbReference type="Pfam" id="PF01365"/>
    </source>
</evidence>
<keyword evidence="1" id="KW-0407">Ion channel</keyword>
<dbReference type="Pfam" id="PF01365">
    <property type="entry name" value="RYDR_ITPR"/>
    <property type="match status" value="1"/>
</dbReference>
<evidence type="ECO:0000313" key="5">
    <source>
        <dbReference type="Proteomes" id="UP000054047"/>
    </source>
</evidence>
<comment type="domain">
    <text evidence="1">The receptor contains a calcium channel in its C-terminal extremity. Its large N-terminal cytoplasmic region has the ligand-binding site in the N-terminus and modulatory sites in the middle portion immediately upstream of the channel region.</text>
</comment>
<gene>
    <name evidence="4" type="ORF">ANCDUO_14355</name>
</gene>
<evidence type="ECO:0000256" key="1">
    <source>
        <dbReference type="RuleBase" id="RU368044"/>
    </source>
</evidence>
<dbReference type="GO" id="GO:0016529">
    <property type="term" value="C:sarcoplasmic reticulum"/>
    <property type="evidence" value="ECO:0007669"/>
    <property type="project" value="TreeGrafter"/>
</dbReference>
<keyword evidence="5" id="KW-1185">Reference proteome</keyword>
<dbReference type="GO" id="GO:0005220">
    <property type="term" value="F:inositol 1,4,5-trisphosphate-gated calcium channel activity"/>
    <property type="evidence" value="ECO:0007669"/>
    <property type="project" value="UniProtKB-UniRule"/>
</dbReference>
<comment type="function">
    <text evidence="1">Receptor for inositol 1,4,5-trisphosphate, a second messenger that mediates the release of intracellular calcium.</text>
</comment>
<dbReference type="GO" id="GO:0070679">
    <property type="term" value="F:inositol 1,4,5 trisphosphate binding"/>
    <property type="evidence" value="ECO:0007669"/>
    <property type="project" value="UniProtKB-UniRule"/>
</dbReference>
<dbReference type="GO" id="GO:0051209">
    <property type="term" value="P:release of sequestered calcium ion into cytosol"/>
    <property type="evidence" value="ECO:0007669"/>
    <property type="project" value="UniProtKB-UniRule"/>
</dbReference>
<name>A0A0C2D0C6_9BILA</name>
<sequence length="563" mass="63971">MMDPLQINDFSPSRDRQKAASRAGSTGSGRLTSFFYSGFIKVFQLLKAPFMPRQGVTEIGPLLSSPSDLSEQRNEEQIGFDLLAEDTMTAVLHNNPKLLEKYVKTPHIERFVELVRNNRLGKFLDYLADLCVCRGEANKKVQELICNSVLSERHRDIFMETKLINDEVHIGWMGQQPRRLVDLAESATYSTADAEFLDYYRHQLDLLAQMCQEQQYLAIDPPPERKLLNISQQLPAELVLKCMSDERLPSEVRASFTRLMLHLHVVRGSPLSAIRHARLWADIPNEVKVQSYKTTSVEGYSDGGRARVGDQFAIDVSAAERVHVLNTVESYLDSLRHSHPSGPVLQKDAASVCTNKLTHEMVTLAKALAQFGYYTFDDLLTLTENLLNIVDTSPHSAQTVCHGRSSGLPDYYGVVWFKQNFPCDEHGVLNHTANINERMAHELYEAIYQSSGHELHLDGGDGQLLLAILMQMTMSDYPPLTSIALKVLFRHFTQYQELLEDLKQVQLLVSSDDVENYRQVDRDLFILKNLTEKSELWVHGDRHHSIDGKEHEKDEKTWVLGSC</sequence>
<comment type="subcellular location">
    <subcellularLocation>
        <location evidence="1">Endoplasmic reticulum membrane</location>
        <topology evidence="1">Multi-pass membrane protein</topology>
    </subcellularLocation>
</comment>
<dbReference type="InterPro" id="IPR015925">
    <property type="entry name" value="Ryanodine_IP3_receptor"/>
</dbReference>
<keyword evidence="1" id="KW-0472">Membrane</keyword>
<dbReference type="GO" id="GO:0030667">
    <property type="term" value="C:secretory granule membrane"/>
    <property type="evidence" value="ECO:0007669"/>
    <property type="project" value="TreeGrafter"/>
</dbReference>
<dbReference type="EMBL" id="KN737277">
    <property type="protein sequence ID" value="KIH55487.1"/>
    <property type="molecule type" value="Genomic_DNA"/>
</dbReference>
<accession>A0A0C2D0C6</accession>
<dbReference type="InterPro" id="IPR000699">
    <property type="entry name" value="RIH_dom"/>
</dbReference>
<keyword evidence="1" id="KW-0107">Calcium channel</keyword>
<keyword evidence="1" id="KW-0406">Ion transport</keyword>
<evidence type="ECO:0000313" key="4">
    <source>
        <dbReference type="EMBL" id="KIH55487.1"/>
    </source>
</evidence>
<dbReference type="GO" id="GO:0035091">
    <property type="term" value="F:phosphatidylinositol binding"/>
    <property type="evidence" value="ECO:0007669"/>
    <property type="project" value="TreeGrafter"/>
</dbReference>
<feature type="region of interest" description="Disordered" evidence="2">
    <location>
        <begin position="1"/>
        <end position="26"/>
    </location>
</feature>
<dbReference type="PRINTS" id="PR00779">
    <property type="entry name" value="INSP3RECEPTR"/>
</dbReference>
<keyword evidence="1" id="KW-0106">Calcium</keyword>
<feature type="domain" description="RIH" evidence="3">
    <location>
        <begin position="76"/>
        <end position="163"/>
    </location>
</feature>
<keyword evidence="1" id="KW-0675">Receptor</keyword>
<dbReference type="Proteomes" id="UP000054047">
    <property type="component" value="Unassembled WGS sequence"/>
</dbReference>
<evidence type="ECO:0000256" key="2">
    <source>
        <dbReference type="SAM" id="MobiDB-lite"/>
    </source>
</evidence>
<dbReference type="GO" id="GO:0005509">
    <property type="term" value="F:calcium ion binding"/>
    <property type="evidence" value="ECO:0007669"/>
    <property type="project" value="TreeGrafter"/>
</dbReference>
<dbReference type="PANTHER" id="PTHR13715">
    <property type="entry name" value="RYANODINE RECEPTOR AND IP3 RECEPTOR"/>
    <property type="match status" value="1"/>
</dbReference>
<keyword evidence="1" id="KW-0813">Transport</keyword>
<dbReference type="PANTHER" id="PTHR13715:SF102">
    <property type="entry name" value="INOSITOL 1,4,5-TRISPHOSPHATE RECEPTOR"/>
    <property type="match status" value="1"/>
</dbReference>
<organism evidence="4 5">
    <name type="scientific">Ancylostoma duodenale</name>
    <dbReference type="NCBI Taxonomy" id="51022"/>
    <lineage>
        <taxon>Eukaryota</taxon>
        <taxon>Metazoa</taxon>
        <taxon>Ecdysozoa</taxon>
        <taxon>Nematoda</taxon>
        <taxon>Chromadorea</taxon>
        <taxon>Rhabditida</taxon>
        <taxon>Rhabditina</taxon>
        <taxon>Rhabditomorpha</taxon>
        <taxon>Strongyloidea</taxon>
        <taxon>Ancylostomatidae</taxon>
        <taxon>Ancylostomatinae</taxon>
        <taxon>Ancylostoma</taxon>
    </lineage>
</organism>
<dbReference type="InterPro" id="IPR000493">
    <property type="entry name" value="InsP3_rcpt"/>
</dbReference>
<dbReference type="GO" id="GO:0005886">
    <property type="term" value="C:plasma membrane"/>
    <property type="evidence" value="ECO:0007669"/>
    <property type="project" value="TreeGrafter"/>
</dbReference>
<keyword evidence="1" id="KW-0256">Endoplasmic reticulum</keyword>